<keyword evidence="3" id="KW-1185">Reference proteome</keyword>
<dbReference type="AlphaFoldDB" id="J3NFU7"/>
<reference evidence="2" key="5">
    <citation type="submission" date="2018-04" db="UniProtKB">
        <authorList>
            <consortium name="EnsemblFungi"/>
        </authorList>
    </citation>
    <scope>IDENTIFICATION</scope>
    <source>
        <strain evidence="2">R3-111a-1</strain>
    </source>
</reference>
<dbReference type="EMBL" id="GL385395">
    <property type="protein sequence ID" value="EJT80137.1"/>
    <property type="molecule type" value="Genomic_DNA"/>
</dbReference>
<name>J3NFU7_GAET3</name>
<dbReference type="GeneID" id="20340599"/>
<evidence type="ECO:0000313" key="1">
    <source>
        <dbReference type="EMBL" id="EJT80137.1"/>
    </source>
</evidence>
<sequence>MEPRRPRGTPMQTGGKAKARANAKVLVFPCSLAMGLPARGIDCANRRVPGGAA</sequence>
<accession>J3NFU7</accession>
<reference evidence="1" key="2">
    <citation type="submission" date="2010-07" db="EMBL/GenBank/DDBJ databases">
        <authorList>
            <consortium name="The Broad Institute Genome Sequencing Platform"/>
            <consortium name="Broad Institute Genome Sequencing Center for Infectious Disease"/>
            <person name="Ma L.-J."/>
            <person name="Dead R."/>
            <person name="Young S."/>
            <person name="Zeng Q."/>
            <person name="Koehrsen M."/>
            <person name="Alvarado L."/>
            <person name="Berlin A."/>
            <person name="Chapman S.B."/>
            <person name="Chen Z."/>
            <person name="Freedman E."/>
            <person name="Gellesch M."/>
            <person name="Goldberg J."/>
            <person name="Griggs A."/>
            <person name="Gujja S."/>
            <person name="Heilman E.R."/>
            <person name="Heiman D."/>
            <person name="Hepburn T."/>
            <person name="Howarth C."/>
            <person name="Jen D."/>
            <person name="Larson L."/>
            <person name="Mehta T."/>
            <person name="Neiman D."/>
            <person name="Pearson M."/>
            <person name="Roberts A."/>
            <person name="Saif S."/>
            <person name="Shea T."/>
            <person name="Shenoy N."/>
            <person name="Sisk P."/>
            <person name="Stolte C."/>
            <person name="Sykes S."/>
            <person name="Walk T."/>
            <person name="White J."/>
            <person name="Yandava C."/>
            <person name="Haas B."/>
            <person name="Nusbaum C."/>
            <person name="Birren B."/>
        </authorList>
    </citation>
    <scope>NUCLEOTIDE SEQUENCE</scope>
    <source>
        <strain evidence="1">R3-111a-1</strain>
    </source>
</reference>
<dbReference type="VEuPathDB" id="FungiDB:GGTG_00141"/>
<gene>
    <name evidence="2" type="primary">20340599</name>
    <name evidence="1" type="ORF">GGTG_00141</name>
</gene>
<organism evidence="1">
    <name type="scientific">Gaeumannomyces tritici (strain R3-111a-1)</name>
    <name type="common">Wheat and barley take-all root rot fungus</name>
    <name type="synonym">Gaeumannomyces graminis var. tritici</name>
    <dbReference type="NCBI Taxonomy" id="644352"/>
    <lineage>
        <taxon>Eukaryota</taxon>
        <taxon>Fungi</taxon>
        <taxon>Dikarya</taxon>
        <taxon>Ascomycota</taxon>
        <taxon>Pezizomycotina</taxon>
        <taxon>Sordariomycetes</taxon>
        <taxon>Sordariomycetidae</taxon>
        <taxon>Magnaporthales</taxon>
        <taxon>Magnaporthaceae</taxon>
        <taxon>Gaeumannomyces</taxon>
    </lineage>
</organism>
<dbReference type="RefSeq" id="XP_009216146.1">
    <property type="nucleotide sequence ID" value="XM_009217882.1"/>
</dbReference>
<proteinExistence type="predicted"/>
<dbReference type="HOGENOM" id="CLU_3068789_0_0_1"/>
<evidence type="ECO:0000313" key="3">
    <source>
        <dbReference type="Proteomes" id="UP000006039"/>
    </source>
</evidence>
<reference evidence="1" key="3">
    <citation type="submission" date="2010-09" db="EMBL/GenBank/DDBJ databases">
        <title>Annotation of Gaeumannomyces graminis var. tritici R3-111a-1.</title>
        <authorList>
            <consortium name="The Broad Institute Genome Sequencing Platform"/>
            <person name="Ma L.-J."/>
            <person name="Dead R."/>
            <person name="Young S.K."/>
            <person name="Zeng Q."/>
            <person name="Gargeya S."/>
            <person name="Fitzgerald M."/>
            <person name="Haas B."/>
            <person name="Abouelleil A."/>
            <person name="Alvarado L."/>
            <person name="Arachchi H.M."/>
            <person name="Berlin A."/>
            <person name="Brown A."/>
            <person name="Chapman S.B."/>
            <person name="Chen Z."/>
            <person name="Dunbar C."/>
            <person name="Freedman E."/>
            <person name="Gearin G."/>
            <person name="Gellesch M."/>
            <person name="Goldberg J."/>
            <person name="Griggs A."/>
            <person name="Gujja S."/>
            <person name="Heiman D."/>
            <person name="Howarth C."/>
            <person name="Larson L."/>
            <person name="Lui A."/>
            <person name="MacDonald P.J.P."/>
            <person name="Mehta T."/>
            <person name="Montmayeur A."/>
            <person name="Murphy C."/>
            <person name="Neiman D."/>
            <person name="Pearson M."/>
            <person name="Priest M."/>
            <person name="Roberts A."/>
            <person name="Saif S."/>
            <person name="Shea T."/>
            <person name="Shenoy N."/>
            <person name="Sisk P."/>
            <person name="Stolte C."/>
            <person name="Sykes S."/>
            <person name="Yandava C."/>
            <person name="Wortman J."/>
            <person name="Nusbaum C."/>
            <person name="Birren B."/>
        </authorList>
    </citation>
    <scope>NUCLEOTIDE SEQUENCE</scope>
    <source>
        <strain evidence="1">R3-111a-1</strain>
    </source>
</reference>
<dbReference type="Proteomes" id="UP000006039">
    <property type="component" value="Unassembled WGS sequence"/>
</dbReference>
<evidence type="ECO:0000313" key="2">
    <source>
        <dbReference type="EnsemblFungi" id="EJT80137"/>
    </source>
</evidence>
<reference evidence="2" key="4">
    <citation type="journal article" date="2015" name="G3 (Bethesda)">
        <title>Genome sequences of three phytopathogenic species of the Magnaporthaceae family of fungi.</title>
        <authorList>
            <person name="Okagaki L.H."/>
            <person name="Nunes C.C."/>
            <person name="Sailsbery J."/>
            <person name="Clay B."/>
            <person name="Brown D."/>
            <person name="John T."/>
            <person name="Oh Y."/>
            <person name="Young N."/>
            <person name="Fitzgerald M."/>
            <person name="Haas B.J."/>
            <person name="Zeng Q."/>
            <person name="Young S."/>
            <person name="Adiconis X."/>
            <person name="Fan L."/>
            <person name="Levin J.Z."/>
            <person name="Mitchell T.K."/>
            <person name="Okubara P.A."/>
            <person name="Farman M.L."/>
            <person name="Kohn L.M."/>
            <person name="Birren B."/>
            <person name="Ma L.-J."/>
            <person name="Dean R.A."/>
        </authorList>
    </citation>
    <scope>NUCLEOTIDE SEQUENCE</scope>
    <source>
        <strain evidence="2">R3-111a-1</strain>
    </source>
</reference>
<reference evidence="3" key="1">
    <citation type="submission" date="2010-07" db="EMBL/GenBank/DDBJ databases">
        <title>The genome sequence of Gaeumannomyces graminis var. tritici strain R3-111a-1.</title>
        <authorList>
            <consortium name="The Broad Institute Genome Sequencing Platform"/>
            <person name="Ma L.-J."/>
            <person name="Dead R."/>
            <person name="Young S."/>
            <person name="Zeng Q."/>
            <person name="Koehrsen M."/>
            <person name="Alvarado L."/>
            <person name="Berlin A."/>
            <person name="Chapman S.B."/>
            <person name="Chen Z."/>
            <person name="Freedman E."/>
            <person name="Gellesch M."/>
            <person name="Goldberg J."/>
            <person name="Griggs A."/>
            <person name="Gujja S."/>
            <person name="Heilman E.R."/>
            <person name="Heiman D."/>
            <person name="Hepburn T."/>
            <person name="Howarth C."/>
            <person name="Jen D."/>
            <person name="Larson L."/>
            <person name="Mehta T."/>
            <person name="Neiman D."/>
            <person name="Pearson M."/>
            <person name="Roberts A."/>
            <person name="Saif S."/>
            <person name="Shea T."/>
            <person name="Shenoy N."/>
            <person name="Sisk P."/>
            <person name="Stolte C."/>
            <person name="Sykes S."/>
            <person name="Walk T."/>
            <person name="White J."/>
            <person name="Yandava C."/>
            <person name="Haas B."/>
            <person name="Nusbaum C."/>
            <person name="Birren B."/>
        </authorList>
    </citation>
    <scope>NUCLEOTIDE SEQUENCE [LARGE SCALE GENOMIC DNA]</scope>
    <source>
        <strain evidence="3">R3-111a-1</strain>
    </source>
</reference>
<dbReference type="EnsemblFungi" id="EJT80137">
    <property type="protein sequence ID" value="EJT80137"/>
    <property type="gene ID" value="GGTG_00141"/>
</dbReference>
<protein>
    <submittedName>
        <fullName evidence="1 2">Uncharacterized protein</fullName>
    </submittedName>
</protein>